<dbReference type="InterPro" id="IPR020846">
    <property type="entry name" value="MFS_dom"/>
</dbReference>
<keyword evidence="3 6" id="KW-0812">Transmembrane</keyword>
<dbReference type="GO" id="GO:0022857">
    <property type="term" value="F:transmembrane transporter activity"/>
    <property type="evidence" value="ECO:0007669"/>
    <property type="project" value="InterPro"/>
</dbReference>
<dbReference type="AlphaFoldDB" id="A0A1M5PPU6"/>
<feature type="transmembrane region" description="Helical" evidence="6">
    <location>
        <begin position="43"/>
        <end position="63"/>
    </location>
</feature>
<evidence type="ECO:0000256" key="1">
    <source>
        <dbReference type="ARBA" id="ARBA00004651"/>
    </source>
</evidence>
<dbReference type="Gene3D" id="1.20.1250.20">
    <property type="entry name" value="MFS general substrate transporter like domains"/>
    <property type="match status" value="2"/>
</dbReference>
<evidence type="ECO:0000313" key="9">
    <source>
        <dbReference type="Proteomes" id="UP000242329"/>
    </source>
</evidence>
<reference evidence="9" key="1">
    <citation type="submission" date="2016-11" db="EMBL/GenBank/DDBJ databases">
        <authorList>
            <person name="Varghese N."/>
            <person name="Submissions S."/>
        </authorList>
    </citation>
    <scope>NUCLEOTIDE SEQUENCE [LARGE SCALE GENOMIC DNA]</scope>
    <source>
        <strain evidence="9">DSM 11003</strain>
    </source>
</reference>
<comment type="subcellular location">
    <subcellularLocation>
        <location evidence="1">Cell membrane</location>
        <topology evidence="1">Multi-pass membrane protein</topology>
    </subcellularLocation>
</comment>
<feature type="transmembrane region" description="Helical" evidence="6">
    <location>
        <begin position="9"/>
        <end position="31"/>
    </location>
</feature>
<evidence type="ECO:0000256" key="2">
    <source>
        <dbReference type="ARBA" id="ARBA00022448"/>
    </source>
</evidence>
<dbReference type="InterPro" id="IPR011701">
    <property type="entry name" value="MFS"/>
</dbReference>
<evidence type="ECO:0000259" key="7">
    <source>
        <dbReference type="PROSITE" id="PS50850"/>
    </source>
</evidence>
<evidence type="ECO:0000256" key="5">
    <source>
        <dbReference type="ARBA" id="ARBA00023136"/>
    </source>
</evidence>
<keyword evidence="4 6" id="KW-1133">Transmembrane helix</keyword>
<accession>A0A1M5PPU6</accession>
<dbReference type="InterPro" id="IPR050327">
    <property type="entry name" value="Proton-linked_MCT"/>
</dbReference>
<organism evidence="8 9">
    <name type="scientific">Thermosyntropha lipolytica DSM 11003</name>
    <dbReference type="NCBI Taxonomy" id="1123382"/>
    <lineage>
        <taxon>Bacteria</taxon>
        <taxon>Bacillati</taxon>
        <taxon>Bacillota</taxon>
        <taxon>Clostridia</taxon>
        <taxon>Eubacteriales</taxon>
        <taxon>Syntrophomonadaceae</taxon>
        <taxon>Thermosyntropha</taxon>
    </lineage>
</organism>
<dbReference type="Pfam" id="PF07690">
    <property type="entry name" value="MFS_1"/>
    <property type="match status" value="1"/>
</dbReference>
<dbReference type="STRING" id="1123382.SAMN02745221_01535"/>
<name>A0A1M5PPU6_9FIRM</name>
<feature type="transmembrane region" description="Helical" evidence="6">
    <location>
        <begin position="310"/>
        <end position="335"/>
    </location>
</feature>
<evidence type="ECO:0000256" key="6">
    <source>
        <dbReference type="SAM" id="Phobius"/>
    </source>
</evidence>
<feature type="transmembrane region" description="Helical" evidence="6">
    <location>
        <begin position="371"/>
        <end position="392"/>
    </location>
</feature>
<keyword evidence="9" id="KW-1185">Reference proteome</keyword>
<evidence type="ECO:0000256" key="3">
    <source>
        <dbReference type="ARBA" id="ARBA00022692"/>
    </source>
</evidence>
<feature type="transmembrane region" description="Helical" evidence="6">
    <location>
        <begin position="133"/>
        <end position="153"/>
    </location>
</feature>
<feature type="domain" description="Major facilitator superfamily (MFS) profile" evidence="7">
    <location>
        <begin position="7"/>
        <end position="397"/>
    </location>
</feature>
<dbReference type="InterPro" id="IPR036259">
    <property type="entry name" value="MFS_trans_sf"/>
</dbReference>
<keyword evidence="5 6" id="KW-0472">Membrane</keyword>
<dbReference type="CDD" id="cd17353">
    <property type="entry name" value="MFS_OFA_like"/>
    <property type="match status" value="1"/>
</dbReference>
<feature type="transmembrane region" description="Helical" evidence="6">
    <location>
        <begin position="101"/>
        <end position="121"/>
    </location>
</feature>
<feature type="transmembrane region" description="Helical" evidence="6">
    <location>
        <begin position="255"/>
        <end position="276"/>
    </location>
</feature>
<dbReference type="PROSITE" id="PS50850">
    <property type="entry name" value="MFS"/>
    <property type="match status" value="1"/>
</dbReference>
<evidence type="ECO:0000313" key="8">
    <source>
        <dbReference type="EMBL" id="SHH03895.1"/>
    </source>
</evidence>
<keyword evidence="2" id="KW-0813">Transport</keyword>
<dbReference type="PANTHER" id="PTHR11360:SF317">
    <property type="entry name" value="MAJOR FACILITATOR SUPERFAMILY (MFS) PROFILE DOMAIN-CONTAINING PROTEIN-RELATED"/>
    <property type="match status" value="1"/>
</dbReference>
<dbReference type="Proteomes" id="UP000242329">
    <property type="component" value="Unassembled WGS sequence"/>
</dbReference>
<dbReference type="PANTHER" id="PTHR11360">
    <property type="entry name" value="MONOCARBOXYLATE TRANSPORTER"/>
    <property type="match status" value="1"/>
</dbReference>
<dbReference type="EMBL" id="FQWY01000025">
    <property type="protein sequence ID" value="SHH03895.1"/>
    <property type="molecule type" value="Genomic_DNA"/>
</dbReference>
<proteinExistence type="predicted"/>
<dbReference type="RefSeq" id="WP_073092378.1">
    <property type="nucleotide sequence ID" value="NZ_FQWY01000025.1"/>
</dbReference>
<protein>
    <submittedName>
        <fullName evidence="8">MFS transporter, OFA family, oxalate/formate antiporter</fullName>
    </submittedName>
</protein>
<sequence>MENKVGNRWLVVVGAVMIQLCLGAVYIWSLFNQPLIDKYGWDPAGVVTTFSITIFVFAFFTIIAGRIQDKIGPRWVATAGGILLFIGMFLASKATTLTQLYIYYGLIGGAGIGTAYVCPLATCVKWFPDKRGLISGIAVAGFGLGGMLFKPIATHFLTIYDVSQTFMYLGLIYLVFVVLGAQLLKNPPAGYCPPGWTPPQDAGKGGSGVDFTPGQMLGTYQFYLLWVMYLFACTAGLMVIGFAKDIGTQLVGLDALIAANAVVIIALFNAAGRIVWGTLSDKIGRTTALMAMYILSALAMFYMSKVPMNYTTFLIACSAVGFCFGGFLGLFPSLVADYYGTANMGMNYGIVFMAYGTAAIVGPRIGASMPFTQAFMVAGILCVIALVLTFLVKAPQPKNA</sequence>
<gene>
    <name evidence="8" type="ORF">SAMN02745221_01535</name>
</gene>
<feature type="transmembrane region" description="Helical" evidence="6">
    <location>
        <begin position="222"/>
        <end position="243"/>
    </location>
</feature>
<dbReference type="SUPFAM" id="SSF103473">
    <property type="entry name" value="MFS general substrate transporter"/>
    <property type="match status" value="1"/>
</dbReference>
<feature type="transmembrane region" description="Helical" evidence="6">
    <location>
        <begin position="347"/>
        <end position="365"/>
    </location>
</feature>
<dbReference type="GO" id="GO:0005886">
    <property type="term" value="C:plasma membrane"/>
    <property type="evidence" value="ECO:0007669"/>
    <property type="project" value="UniProtKB-SubCell"/>
</dbReference>
<evidence type="ECO:0000256" key="4">
    <source>
        <dbReference type="ARBA" id="ARBA00022989"/>
    </source>
</evidence>
<feature type="transmembrane region" description="Helical" evidence="6">
    <location>
        <begin position="75"/>
        <end position="95"/>
    </location>
</feature>
<feature type="transmembrane region" description="Helical" evidence="6">
    <location>
        <begin position="165"/>
        <end position="184"/>
    </location>
</feature>
<feature type="transmembrane region" description="Helical" evidence="6">
    <location>
        <begin position="288"/>
        <end position="304"/>
    </location>
</feature>